<dbReference type="InterPro" id="IPR035906">
    <property type="entry name" value="MetI-like_sf"/>
</dbReference>
<dbReference type="GO" id="GO:0015833">
    <property type="term" value="P:peptide transport"/>
    <property type="evidence" value="ECO:0007669"/>
    <property type="project" value="UniProtKB-KW"/>
</dbReference>
<feature type="transmembrane region" description="Helical" evidence="9">
    <location>
        <begin position="90"/>
        <end position="116"/>
    </location>
</feature>
<dbReference type="InterPro" id="IPR000515">
    <property type="entry name" value="MetI-like"/>
</dbReference>
<name>A0A6N1VHE8_9HYPH</name>
<evidence type="ECO:0000259" key="10">
    <source>
        <dbReference type="PROSITE" id="PS50928"/>
    </source>
</evidence>
<proteinExistence type="inferred from homology"/>
<comment type="subcellular location">
    <subcellularLocation>
        <location evidence="1 9">Cell membrane</location>
        <topology evidence="1 9">Multi-pass membrane protein</topology>
    </subcellularLocation>
</comment>
<protein>
    <submittedName>
        <fullName evidence="11">ABC transporter permease</fullName>
    </submittedName>
</protein>
<evidence type="ECO:0000256" key="9">
    <source>
        <dbReference type="RuleBase" id="RU363032"/>
    </source>
</evidence>
<dbReference type="PANTHER" id="PTHR43386:SF1">
    <property type="entry name" value="D,D-DIPEPTIDE TRANSPORT SYSTEM PERMEASE PROTEIN DDPC-RELATED"/>
    <property type="match status" value="1"/>
</dbReference>
<evidence type="ECO:0000256" key="5">
    <source>
        <dbReference type="ARBA" id="ARBA00022856"/>
    </source>
</evidence>
<keyword evidence="4 9" id="KW-0812">Transmembrane</keyword>
<feature type="transmembrane region" description="Helical" evidence="9">
    <location>
        <begin position="136"/>
        <end position="160"/>
    </location>
</feature>
<organism evidence="11 12">
    <name type="scientific">Oricola thermophila</name>
    <dbReference type="NCBI Taxonomy" id="2742145"/>
    <lineage>
        <taxon>Bacteria</taxon>
        <taxon>Pseudomonadati</taxon>
        <taxon>Pseudomonadota</taxon>
        <taxon>Alphaproteobacteria</taxon>
        <taxon>Hyphomicrobiales</taxon>
        <taxon>Ahrensiaceae</taxon>
        <taxon>Oricola</taxon>
    </lineage>
</organism>
<accession>A0A6N1VHE8</accession>
<evidence type="ECO:0000256" key="2">
    <source>
        <dbReference type="ARBA" id="ARBA00022448"/>
    </source>
</evidence>
<dbReference type="SUPFAM" id="SSF161098">
    <property type="entry name" value="MetI-like"/>
    <property type="match status" value="1"/>
</dbReference>
<dbReference type="Proteomes" id="UP000509367">
    <property type="component" value="Chromosome"/>
</dbReference>
<feature type="transmembrane region" description="Helical" evidence="9">
    <location>
        <begin position="20"/>
        <end position="46"/>
    </location>
</feature>
<evidence type="ECO:0000256" key="8">
    <source>
        <dbReference type="ARBA" id="ARBA00023136"/>
    </source>
</evidence>
<dbReference type="GO" id="GO:0055085">
    <property type="term" value="P:transmembrane transport"/>
    <property type="evidence" value="ECO:0007669"/>
    <property type="project" value="InterPro"/>
</dbReference>
<keyword evidence="5" id="KW-0571">Peptide transport</keyword>
<keyword evidence="3" id="KW-1003">Cell membrane</keyword>
<dbReference type="PANTHER" id="PTHR43386">
    <property type="entry name" value="OLIGOPEPTIDE TRANSPORT SYSTEM PERMEASE PROTEIN APPC"/>
    <property type="match status" value="1"/>
</dbReference>
<evidence type="ECO:0000256" key="3">
    <source>
        <dbReference type="ARBA" id="ARBA00022475"/>
    </source>
</evidence>
<evidence type="ECO:0000313" key="12">
    <source>
        <dbReference type="Proteomes" id="UP000509367"/>
    </source>
</evidence>
<dbReference type="InterPro" id="IPR050366">
    <property type="entry name" value="BP-dependent_transpt_permease"/>
</dbReference>
<evidence type="ECO:0000256" key="4">
    <source>
        <dbReference type="ARBA" id="ARBA00022692"/>
    </source>
</evidence>
<dbReference type="PROSITE" id="PS50928">
    <property type="entry name" value="ABC_TM1"/>
    <property type="match status" value="1"/>
</dbReference>
<evidence type="ECO:0000256" key="7">
    <source>
        <dbReference type="ARBA" id="ARBA00022989"/>
    </source>
</evidence>
<dbReference type="Pfam" id="PF00528">
    <property type="entry name" value="BPD_transp_1"/>
    <property type="match status" value="1"/>
</dbReference>
<dbReference type="AlphaFoldDB" id="A0A6N1VHE8"/>
<dbReference type="KEGG" id="orm:HTY61_11995"/>
<keyword evidence="2 9" id="KW-0813">Transport</keyword>
<dbReference type="Gene3D" id="1.10.3720.10">
    <property type="entry name" value="MetI-like"/>
    <property type="match status" value="1"/>
</dbReference>
<dbReference type="EMBL" id="CP054836">
    <property type="protein sequence ID" value="QKV19125.1"/>
    <property type="molecule type" value="Genomic_DNA"/>
</dbReference>
<reference evidence="11 12" key="1">
    <citation type="submission" date="2020-06" db="EMBL/GenBank/DDBJ databases">
        <title>Oricola thermophila sp. nov. isolated from a tidal sediments.</title>
        <authorList>
            <person name="Kwon K.K."/>
            <person name="Yang S.-H."/>
            <person name="Park M.-J."/>
        </authorList>
    </citation>
    <scope>NUCLEOTIDE SEQUENCE [LARGE SCALE GENOMIC DNA]</scope>
    <source>
        <strain evidence="11 12">MEBiC13590</strain>
    </source>
</reference>
<dbReference type="CDD" id="cd06261">
    <property type="entry name" value="TM_PBP2"/>
    <property type="match status" value="1"/>
</dbReference>
<dbReference type="GO" id="GO:0015031">
    <property type="term" value="P:protein transport"/>
    <property type="evidence" value="ECO:0007669"/>
    <property type="project" value="UniProtKB-KW"/>
</dbReference>
<keyword evidence="12" id="KW-1185">Reference proteome</keyword>
<keyword evidence="6" id="KW-0653">Protein transport</keyword>
<keyword evidence="7 9" id="KW-1133">Transmembrane helix</keyword>
<feature type="transmembrane region" description="Helical" evidence="9">
    <location>
        <begin position="255"/>
        <end position="277"/>
    </location>
</feature>
<evidence type="ECO:0000256" key="6">
    <source>
        <dbReference type="ARBA" id="ARBA00022927"/>
    </source>
</evidence>
<dbReference type="RefSeq" id="WP_175277017.1">
    <property type="nucleotide sequence ID" value="NZ_CP054836.1"/>
</dbReference>
<comment type="similarity">
    <text evidence="9">Belongs to the binding-protein-dependent transport system permease family.</text>
</comment>
<keyword evidence="8 9" id="KW-0472">Membrane</keyword>
<evidence type="ECO:0000313" key="11">
    <source>
        <dbReference type="EMBL" id="QKV19125.1"/>
    </source>
</evidence>
<evidence type="ECO:0000256" key="1">
    <source>
        <dbReference type="ARBA" id="ARBA00004651"/>
    </source>
</evidence>
<sequence length="288" mass="30451">MSDDANSIVSRIRPARGKVATGGISLLVALAMLAVVVVLVVVVPLLPTFNPMKQNLMLALEPAFKDSRYILGTDPLGRDLLSRLSVALRVSMLIAGGAVLISVLVGVTIGLVSGWVRGPVDSLLMAVGNIQLSVPVVLLLIILVASLGSHPLLLVLLLGLTNWVSYGRVVRSQVVSLSEREFITAVTAAGGSGWWIMRKHLLPNVMPSVLALATFDVGLIITVESSLSFIGLGIQPPTPSLGLMINEGQRYLQTNQILTLFPALAIFLLIGGIQFALQGFGSRKPPLG</sequence>
<feature type="domain" description="ABC transmembrane type-1" evidence="10">
    <location>
        <begin position="88"/>
        <end position="279"/>
    </location>
</feature>
<feature type="transmembrane region" description="Helical" evidence="9">
    <location>
        <begin position="209"/>
        <end position="234"/>
    </location>
</feature>
<dbReference type="GO" id="GO:0005886">
    <property type="term" value="C:plasma membrane"/>
    <property type="evidence" value="ECO:0007669"/>
    <property type="project" value="UniProtKB-SubCell"/>
</dbReference>
<gene>
    <name evidence="11" type="ORF">HTY61_11995</name>
</gene>